<dbReference type="Proteomes" id="UP000567179">
    <property type="component" value="Unassembled WGS sequence"/>
</dbReference>
<reference evidence="2 3" key="1">
    <citation type="journal article" date="2020" name="ISME J.">
        <title>Uncovering the hidden diversity of litter-decomposition mechanisms in mushroom-forming fungi.</title>
        <authorList>
            <person name="Floudas D."/>
            <person name="Bentzer J."/>
            <person name="Ahren D."/>
            <person name="Johansson T."/>
            <person name="Persson P."/>
            <person name="Tunlid A."/>
        </authorList>
    </citation>
    <scope>NUCLEOTIDE SEQUENCE [LARGE SCALE GENOMIC DNA]</scope>
    <source>
        <strain evidence="2 3">CBS 101986</strain>
    </source>
</reference>
<organism evidence="2 3">
    <name type="scientific">Psilocybe cf. subviscida</name>
    <dbReference type="NCBI Taxonomy" id="2480587"/>
    <lineage>
        <taxon>Eukaryota</taxon>
        <taxon>Fungi</taxon>
        <taxon>Dikarya</taxon>
        <taxon>Basidiomycota</taxon>
        <taxon>Agaricomycotina</taxon>
        <taxon>Agaricomycetes</taxon>
        <taxon>Agaricomycetidae</taxon>
        <taxon>Agaricales</taxon>
        <taxon>Agaricineae</taxon>
        <taxon>Strophariaceae</taxon>
        <taxon>Psilocybe</taxon>
    </lineage>
</organism>
<sequence length="203" mass="22770">MSELARKPMYAQMNVGLEPTDISELFELLGGGPHSAWDYRGANGMLQVHHLASLDRLPSYTNTPTAEMVEMWTEVRAGMDKRGCTHFPLVVLKTIDGFEEQQSYSSVPISVVTIRGAQELRVQKEVMLCVDRSLGSRPNDNEVAKNLKYEALSSFLLTIEILIYFSNTATSTNVYEPTQRTNFECVPQCELATKGFSSRRARP</sequence>
<feature type="domain" description="DUF8205" evidence="1">
    <location>
        <begin position="6"/>
        <end position="113"/>
    </location>
</feature>
<protein>
    <recommendedName>
        <fullName evidence="1">DUF8205 domain-containing protein</fullName>
    </recommendedName>
</protein>
<evidence type="ECO:0000259" key="1">
    <source>
        <dbReference type="Pfam" id="PF26632"/>
    </source>
</evidence>
<dbReference type="OrthoDB" id="5231159at2759"/>
<dbReference type="InterPro" id="IPR058518">
    <property type="entry name" value="DUF8205"/>
</dbReference>
<accession>A0A8H5B6Y4</accession>
<keyword evidence="3" id="KW-1185">Reference proteome</keyword>
<evidence type="ECO:0000313" key="3">
    <source>
        <dbReference type="Proteomes" id="UP000567179"/>
    </source>
</evidence>
<dbReference type="AlphaFoldDB" id="A0A8H5B6Y4"/>
<dbReference type="EMBL" id="JAACJJ010000032">
    <property type="protein sequence ID" value="KAF5317702.1"/>
    <property type="molecule type" value="Genomic_DNA"/>
</dbReference>
<comment type="caution">
    <text evidence="2">The sequence shown here is derived from an EMBL/GenBank/DDBJ whole genome shotgun (WGS) entry which is preliminary data.</text>
</comment>
<evidence type="ECO:0000313" key="2">
    <source>
        <dbReference type="EMBL" id="KAF5317702.1"/>
    </source>
</evidence>
<dbReference type="Pfam" id="PF26632">
    <property type="entry name" value="DUF8205"/>
    <property type="match status" value="1"/>
</dbReference>
<name>A0A8H5B6Y4_9AGAR</name>
<gene>
    <name evidence="2" type="ORF">D9619_012640</name>
</gene>
<proteinExistence type="predicted"/>